<keyword evidence="1" id="KW-0732">Signal</keyword>
<evidence type="ECO:0000313" key="4">
    <source>
        <dbReference type="Proteomes" id="UP000028530"/>
    </source>
</evidence>
<feature type="signal peptide" evidence="1">
    <location>
        <begin position="1"/>
        <end position="20"/>
    </location>
</feature>
<evidence type="ECO:0000256" key="1">
    <source>
        <dbReference type="SAM" id="SignalP"/>
    </source>
</evidence>
<proteinExistence type="predicted"/>
<dbReference type="Pfam" id="PF19657">
    <property type="entry name" value="DUF6160"/>
    <property type="match status" value="1"/>
</dbReference>
<feature type="chain" id="PRO_5047163901" description="DUF6160 domain-containing protein" evidence="1">
    <location>
        <begin position="21"/>
        <end position="200"/>
    </location>
</feature>
<dbReference type="GeneID" id="57605334"/>
<name>A0ABN4IQX8_ECTME</name>
<dbReference type="RefSeq" id="WP_017362523.1">
    <property type="nucleotide sequence ID" value="NZ_CP013124.1"/>
</dbReference>
<feature type="domain" description="DUF6160" evidence="2">
    <location>
        <begin position="6"/>
        <end position="47"/>
    </location>
</feature>
<organism evidence="3 4">
    <name type="scientific">Ectopseudomonas mendocina S5.2</name>
    <dbReference type="NCBI Taxonomy" id="1225174"/>
    <lineage>
        <taxon>Bacteria</taxon>
        <taxon>Pseudomonadati</taxon>
        <taxon>Pseudomonadota</taxon>
        <taxon>Gammaproteobacteria</taxon>
        <taxon>Pseudomonadales</taxon>
        <taxon>Pseudomonadaceae</taxon>
        <taxon>Ectopseudomonas</taxon>
    </lineage>
</organism>
<sequence length="200" mass="20913">MTCAKAAVVLLSLLPALTLAEMQALDDSTLSEMSGQGGVYLSGEFSINKNGGVLWETPTTNNPAQWTANQRSCALAGAASPESCGMRVAVRSGANSGWYVLDNLKGIFSFEGLTLDTRTLTSASASASGEREVLALGLPNEIRFKDGNFSFGVASQGGWKNKAMSAANGGDPSYQQTNIFSAKIDGSIRMQGSVLVFPTN</sequence>
<dbReference type="Proteomes" id="UP000028530">
    <property type="component" value="Chromosome"/>
</dbReference>
<reference evidence="3 4" key="1">
    <citation type="submission" date="2015-11" db="EMBL/GenBank/DDBJ databases">
        <authorList>
            <person name="Chong T.M."/>
            <person name="Chan K.G."/>
            <person name="Dessaux Y."/>
        </authorList>
    </citation>
    <scope>NUCLEOTIDE SEQUENCE [LARGE SCALE GENOMIC DNA]</scope>
    <source>
        <strain evidence="3 4">S5.2</strain>
    </source>
</reference>
<keyword evidence="4" id="KW-1185">Reference proteome</keyword>
<dbReference type="EMBL" id="CP013124">
    <property type="protein sequence ID" value="ALN18117.1"/>
    <property type="molecule type" value="Genomic_DNA"/>
</dbReference>
<protein>
    <recommendedName>
        <fullName evidence="2">DUF6160 domain-containing protein</fullName>
    </recommendedName>
</protein>
<evidence type="ECO:0000313" key="3">
    <source>
        <dbReference type="EMBL" id="ALN18117.1"/>
    </source>
</evidence>
<dbReference type="InterPro" id="IPR046158">
    <property type="entry name" value="DUF6160"/>
</dbReference>
<gene>
    <name evidence="3" type="ORF">DW68_005605</name>
</gene>
<accession>A0ABN4IQX8</accession>
<evidence type="ECO:0000259" key="2">
    <source>
        <dbReference type="Pfam" id="PF19657"/>
    </source>
</evidence>